<feature type="compositionally biased region" description="Low complexity" evidence="2">
    <location>
        <begin position="302"/>
        <end position="311"/>
    </location>
</feature>
<sequence length="3016" mass="314261">MSPRPPKAAFRGSGTEGAGGGGGHEVNTPSARISDISTASTAQGRLPQLPQPEQIQRFLLLQRIQQQLQTAQSGPSPSQASRPSSSQQVSSQLSALVSPGLQSQLRGLHCPQQQSAEVGEIPPQLRRIGLHQSAGPQQDGSGLFQSPQGMNRRGSPQVEGAQVRGLHTLLLRGQQLQAQTLQASLQGVRIGGDLQQHQQMRGLHKNTENELREMTQNLPTQQQQRPLQGHDLGKTQHAQLQSAVQSSVGMDSGGVTGSGQPVRQGPSSQTLSQQLQADMLRQQMLQNPSMLSLMLARVSGTHAGGASTATGPKLSPPTKPQSPVRSSDVLPSQTGGGSLKPQALSGGGDATQGLPGGTLPRGGIDLRPSATLPVASTAITGGANWRREERSAVKGGDTSAALLSALVPSRRTSRSIQPVSAVSSGGGTPLTNGPAVGSQSAADVRPNCTVNGGPAVNASGIFETAGDSAQKTPLSRVHDKTKEAFDESARSRQEALVRFLRANTPSPSNTDAGVSQRSPDINPLLASLAAAGLAGNLQRGNAESISASLGRHTSLQQPGTAPSRVPGTSISTRKPGHDGSGTPVAGHEGLSPHVGGGVGAGLLAGMTRQQQALFLQFREQQIQQLRLQLQKSKSMLLGQVSQEDARELRLPLGSKESTIPAKVGEARVSGPALLKDQPQTAAGSQATASARAKVVDAAQKLASQFPLSLSHSSSSLLPSSPSSSSPRTPVGASSAGSSTSVSPRHAQLGPQPAAPSQDVSVTEALQALLGGKLPVQVLPSSSPDKVSGPAAPPVLSLLPGGPSMRPGSLHTSVTVPVTPVSLGPICDSRTSRSDLVSVSAGLSPTSNNLPGVTTQTGSAAPVSGSKPSSGSPSLEMAKPVASSTVEAAAEGDENVPPVIEELANAKPAVVARAPSGDEGSACGAEATPVQSVQPAAAAAPCASLNGAEKDIADNLDDEANAERPIRECADEEQEDLFQGCSVCGQTVESPSNPLIACRFCKVLAHVCCLPVSLAARKKTVFRPKERSPGRGRASRASVSQESNGALGQVATDTEDENGNRTAETTGKKAEDAGGGACYIFCGGNGSEVALRVPGDTRVLRSLSASDMQRRRERFGELRKLISFECSSCRHFQLLRKTRLPDSHPVGSDIAATAREPAPLRLFPEVSGKRRSVSCPVAAPSSDAGRAEGPAGLQKLSTVGSGKGLICLLCGRGSGVFQFAGEERARVHSCCAIFTAAQLPRDPYCALLQQGSMRSKNFRRGQQVPKAIMGRAKNPDKDGSSTSQSEHGAIQMPRPGDVKMEGESSEPRAEDGAGTAGQAVGGVQHQPGLPREGCRCDTSAEQEAEQSGEETEDTRRPLHLRSATDACKSCSSSGGIDKTPLSFRVSELLFLASMNWWVCCFCSHTGTTRASPIVTSSHSRLSSPREYNPRRRQELPSPPPEGQRSRSGSASRPSRVKSPSGADSGPTSSSGRGESGQRSNVDADLRNRQWPADNDAARVTSPENAAPLSAPACPRGVPLACAFPGCTRRAHASCARDRGGRLVQELLVLRSFKGKKRFVRRTLRERERGPANRHELLSPREARPFIYPFAGPGLSRLAKRSRIAAPPLRAFGGRKELDQSTAVSGDNQRAVPREDCASADSASKILCRRCVESRLDKRKVGETVSWNERDQSGRAIGPLWRARLWGARPWRAVFCDQHADPASISTARRAAARTLTRELILSIRRQNRQEREQSKRASDAQAALEAATHQESSTVKSAKTEPGKAADALLRDSTSVGPTTPMQGYPSVPAGSFDCGSAVDAASLHVKQEDSVSGGLSQGNAGMPCPDRGSGPGTESLITKQGLNCVDGHFQSCASDSFARGKHKLCGTDMDAGGLLWPKGEQAAGPVSTSNGNSGLWATAPRSAAPTSGTPLLHFTGEGEQKRGGGTLGFPFPSLPSPPPSPCTMPASSLITPDVAAHTSSSPRLASTPGTPDAGAATNTNVHAAATRGTTLQWSRFDSRFKRIPLGPFARQMLRLLPPSEHLKAVCEAAQLHDVLLDGSDTRTYSYGFETSRPTIPVSGCTVVPRVAAKTLVADDAGVATPARRGALLERVQDFGQQAKLQDGPPQGVCAGSGVPAGRDSSPGLRAAPTSESRDHAAAGAEEQVVSHTPLGTSAASPSRQALTACPGSSISLPRAVEVPPSLRTQLQLDGNAPTPGDTVFFLRRLLPLYLKACRSRGSFQIWNSSQGSNAGASSARRSTEGSDTRSPLSSPPCSPLARGESGAGDASKQSCLRKEASEGDAEQAETEATVKPLRSSKRQSAGGGRGGVLKGIGHAPIVAAEENGKASGCPASKSGTEPLAPQAPEGSSAAKRRSRKRLRKDTAQRSGARVKPTDSASGDVSGTANSKRRRGPAAAEAEGYSHEKGDSGGAVATTSVAEPGEKPLVDKKEVSFSAETERDNALFVGLLDFGMPQTYATLKLERVSPAAAALQRAEERKMLEQYKGGWPLTNSGENEAKGAAPATVAGMPSGWLAQSQHQLALTLYEDLLQQEEAAEKAAEASHENDPPEGYSETLTDSCLLTASLDDTVILDSYQATFLKLRAPALLMQNSSHATVEDPFALSSSVASSDFVEHDPTRLSSSILLPNEYPRCVISAPALARVSKAAAAASPVLLVDFSNGRSTVELMSQQRSEEGKDGEAQPALSDSSREETAAGHSMRSEVPASHPTNDAKPQARQDTDCRPEHLATVPSSGAATPGGLAASSPLSPSFSPSPPLSAAFASFAVAVSKTTSAPLGFPDAAGSRTETSGGALFSVGPNSFLLPDVAVAAAFAASAVLARLPEAGFGFSTEQSEFFSRLAVKAQQLAFLAAASADKGHEDVVSSNYAASFAGAALLLRQLDRCKGQLLDRTEDELLLQPASLAERPEVQQRLLRRYFTHSRWEELVVSFCRGHRDYCGERCQGTCCERCCHKRTADHHAELVQSESAGICGCDKAACAPSSFPVELAASQAGAGRSGAPVAASTPQASQATGGRSESP</sequence>
<feature type="region of interest" description="Disordered" evidence="2">
    <location>
        <begin position="132"/>
        <end position="158"/>
    </location>
</feature>
<keyword evidence="4" id="KW-1185">Reference proteome</keyword>
<comment type="caution">
    <text evidence="3">The sequence shown here is derived from an EMBL/GenBank/DDBJ whole genome shotgun (WGS) entry which is preliminary data.</text>
</comment>
<feature type="compositionally biased region" description="Polar residues" evidence="2">
    <location>
        <begin position="3001"/>
        <end position="3016"/>
    </location>
</feature>
<feature type="compositionally biased region" description="Gly residues" evidence="2">
    <location>
        <begin position="14"/>
        <end position="24"/>
    </location>
</feature>
<feature type="compositionally biased region" description="Polar residues" evidence="2">
    <location>
        <begin position="838"/>
        <end position="856"/>
    </location>
</feature>
<feature type="compositionally biased region" description="Basic and acidic residues" evidence="2">
    <location>
        <begin position="2712"/>
        <end position="2724"/>
    </location>
</feature>
<feature type="compositionally biased region" description="Pro residues" evidence="2">
    <location>
        <begin position="1932"/>
        <end position="1942"/>
    </location>
</feature>
<feature type="non-terminal residue" evidence="3">
    <location>
        <position position="3016"/>
    </location>
</feature>
<feature type="compositionally biased region" description="Polar residues" evidence="2">
    <location>
        <begin position="236"/>
        <end position="249"/>
    </location>
</feature>
<feature type="compositionally biased region" description="Basic and acidic residues" evidence="2">
    <location>
        <begin position="1295"/>
        <end position="1310"/>
    </location>
</feature>
<feature type="compositionally biased region" description="Low complexity" evidence="2">
    <location>
        <begin position="1030"/>
        <end position="1039"/>
    </location>
</feature>
<feature type="region of interest" description="Disordered" evidence="2">
    <location>
        <begin position="550"/>
        <end position="582"/>
    </location>
</feature>
<protein>
    <submittedName>
        <fullName evidence="3">Uncharacterized protein</fullName>
    </submittedName>
</protein>
<keyword evidence="1" id="KW-0175">Coiled coil</keyword>
<feature type="compositionally biased region" description="Polar residues" evidence="2">
    <location>
        <begin position="1771"/>
        <end position="1781"/>
    </location>
</feature>
<feature type="region of interest" description="Disordered" evidence="2">
    <location>
        <begin position="1725"/>
        <end position="1787"/>
    </location>
</feature>
<name>A0A2C6L5X2_9APIC</name>
<feature type="compositionally biased region" description="Polar residues" evidence="2">
    <location>
        <begin position="134"/>
        <end position="149"/>
    </location>
</feature>
<feature type="region of interest" description="Disordered" evidence="2">
    <location>
        <begin position="710"/>
        <end position="760"/>
    </location>
</feature>
<evidence type="ECO:0000313" key="4">
    <source>
        <dbReference type="Proteomes" id="UP000221165"/>
    </source>
</evidence>
<feature type="region of interest" description="Disordered" evidence="2">
    <location>
        <begin position="1"/>
        <end position="32"/>
    </location>
</feature>
<feature type="compositionally biased region" description="Polar residues" evidence="2">
    <location>
        <begin position="321"/>
        <end position="333"/>
    </location>
</feature>
<feature type="region of interest" description="Disordered" evidence="2">
    <location>
        <begin position="1917"/>
        <end position="1977"/>
    </location>
</feature>
<feature type="compositionally biased region" description="Low complexity" evidence="2">
    <location>
        <begin position="1467"/>
        <end position="1478"/>
    </location>
</feature>
<feature type="compositionally biased region" description="Basic and acidic residues" evidence="2">
    <location>
        <begin position="476"/>
        <end position="490"/>
    </location>
</feature>
<dbReference type="Proteomes" id="UP000221165">
    <property type="component" value="Unassembled WGS sequence"/>
</dbReference>
<feature type="region of interest" description="Disordered" evidence="2">
    <location>
        <begin position="2097"/>
        <end position="2173"/>
    </location>
</feature>
<feature type="region of interest" description="Disordered" evidence="2">
    <location>
        <begin position="1021"/>
        <end position="1070"/>
    </location>
</feature>
<feature type="compositionally biased region" description="Low complexity" evidence="2">
    <location>
        <begin position="710"/>
        <end position="743"/>
    </location>
</feature>
<feature type="compositionally biased region" description="Basic and acidic residues" evidence="2">
    <location>
        <begin position="2533"/>
        <end position="2545"/>
    </location>
</feature>
<feature type="compositionally biased region" description="Polar residues" evidence="2">
    <location>
        <begin position="2374"/>
        <end position="2385"/>
    </location>
</feature>
<evidence type="ECO:0000313" key="3">
    <source>
        <dbReference type="EMBL" id="PHJ22806.1"/>
    </source>
</evidence>
<feature type="compositionally biased region" description="Gly residues" evidence="2">
    <location>
        <begin position="2301"/>
        <end position="2310"/>
    </location>
</feature>
<dbReference type="SUPFAM" id="SSF57903">
    <property type="entry name" value="FYVE/PHD zinc finger"/>
    <property type="match status" value="1"/>
</dbReference>
<feature type="region of interest" description="Disordered" evidence="2">
    <location>
        <begin position="1808"/>
        <end position="1835"/>
    </location>
</feature>
<feature type="coiled-coil region" evidence="1">
    <location>
        <begin position="197"/>
        <end position="224"/>
    </location>
</feature>
<reference evidence="3 4" key="1">
    <citation type="journal article" date="2017" name="Int. J. Parasitol.">
        <title>The genome of the protozoan parasite Cystoisospora suis and a reverse vaccinology approach to identify vaccine candidates.</title>
        <authorList>
            <person name="Palmieri N."/>
            <person name="Shrestha A."/>
            <person name="Ruttkowski B."/>
            <person name="Beck T."/>
            <person name="Vogl C."/>
            <person name="Tomley F."/>
            <person name="Blake D.P."/>
            <person name="Joachim A."/>
        </authorList>
    </citation>
    <scope>NUCLEOTIDE SEQUENCE [LARGE SCALE GENOMIC DNA]</scope>
    <source>
        <strain evidence="3 4">Wien I</strain>
    </source>
</reference>
<feature type="region of interest" description="Disordered" evidence="2">
    <location>
        <begin position="302"/>
        <end position="361"/>
    </location>
</feature>
<feature type="region of interest" description="Disordered" evidence="2">
    <location>
        <begin position="233"/>
        <end position="273"/>
    </location>
</feature>
<gene>
    <name evidence="3" type="ORF">CSUI_003340</name>
</gene>
<feature type="compositionally biased region" description="Basic and acidic residues" evidence="2">
    <location>
        <begin position="1726"/>
        <end position="1737"/>
    </location>
</feature>
<feature type="region of interest" description="Disordered" evidence="2">
    <location>
        <begin position="467"/>
        <end position="490"/>
    </location>
</feature>
<feature type="region of interest" description="Disordered" evidence="2">
    <location>
        <begin position="2223"/>
        <end position="2311"/>
    </location>
</feature>
<feature type="compositionally biased region" description="Polar residues" evidence="2">
    <location>
        <begin position="258"/>
        <end position="273"/>
    </location>
</feature>
<feature type="compositionally biased region" description="Polar residues" evidence="2">
    <location>
        <begin position="550"/>
        <end position="572"/>
    </location>
</feature>
<feature type="compositionally biased region" description="Low complexity" evidence="2">
    <location>
        <begin position="857"/>
        <end position="873"/>
    </location>
</feature>
<feature type="compositionally biased region" description="Low complexity" evidence="2">
    <location>
        <begin position="2223"/>
        <end position="2236"/>
    </location>
</feature>
<feature type="compositionally biased region" description="Gly residues" evidence="2">
    <location>
        <begin position="345"/>
        <end position="360"/>
    </location>
</feature>
<dbReference type="VEuPathDB" id="ToxoDB:CSUI_003340"/>
<dbReference type="InterPro" id="IPR011011">
    <property type="entry name" value="Znf_FYVE_PHD"/>
</dbReference>
<dbReference type="CDD" id="cd00029">
    <property type="entry name" value="C1"/>
    <property type="match status" value="1"/>
</dbReference>
<feature type="region of interest" description="Disordered" evidence="2">
    <location>
        <begin position="2666"/>
        <end position="2747"/>
    </location>
</feature>
<evidence type="ECO:0000256" key="2">
    <source>
        <dbReference type="SAM" id="MobiDB-lite"/>
    </source>
</evidence>
<feature type="region of interest" description="Disordered" evidence="2">
    <location>
        <begin position="416"/>
        <end position="441"/>
    </location>
</feature>
<feature type="compositionally biased region" description="Polar residues" evidence="2">
    <location>
        <begin position="1410"/>
        <end position="1421"/>
    </location>
</feature>
<feature type="compositionally biased region" description="Polar residues" evidence="2">
    <location>
        <begin position="2145"/>
        <end position="2171"/>
    </location>
</feature>
<dbReference type="EMBL" id="MIGC01001463">
    <property type="protein sequence ID" value="PHJ22806.1"/>
    <property type="molecule type" value="Genomic_DNA"/>
</dbReference>
<dbReference type="GeneID" id="94426749"/>
<accession>A0A2C6L5X2</accession>
<feature type="region of interest" description="Disordered" evidence="2">
    <location>
        <begin position="1267"/>
        <end position="1357"/>
    </location>
</feature>
<evidence type="ECO:0000256" key="1">
    <source>
        <dbReference type="SAM" id="Coils"/>
    </source>
</evidence>
<feature type="region of interest" description="Disordered" evidence="2">
    <location>
        <begin position="838"/>
        <end position="878"/>
    </location>
</feature>
<feature type="region of interest" description="Disordered" evidence="2">
    <location>
        <begin position="2532"/>
        <end position="2552"/>
    </location>
</feature>
<feature type="compositionally biased region" description="Acidic residues" evidence="2">
    <location>
        <begin position="1339"/>
        <end position="1351"/>
    </location>
</feature>
<organism evidence="3 4">
    <name type="scientific">Cystoisospora suis</name>
    <dbReference type="NCBI Taxonomy" id="483139"/>
    <lineage>
        <taxon>Eukaryota</taxon>
        <taxon>Sar</taxon>
        <taxon>Alveolata</taxon>
        <taxon>Apicomplexa</taxon>
        <taxon>Conoidasida</taxon>
        <taxon>Coccidia</taxon>
        <taxon>Eucoccidiorida</taxon>
        <taxon>Eimeriorina</taxon>
        <taxon>Sarcocystidae</taxon>
        <taxon>Cystoisospora</taxon>
    </lineage>
</organism>
<feature type="compositionally biased region" description="Low complexity" evidence="2">
    <location>
        <begin position="1311"/>
        <end position="1327"/>
    </location>
</feature>
<feature type="compositionally biased region" description="Polar residues" evidence="2">
    <location>
        <begin position="1957"/>
        <end position="1969"/>
    </location>
</feature>
<feature type="compositionally biased region" description="Basic residues" evidence="2">
    <location>
        <begin position="2350"/>
        <end position="2359"/>
    </location>
</feature>
<dbReference type="RefSeq" id="XP_067924483.1">
    <property type="nucleotide sequence ID" value="XM_068063538.1"/>
</dbReference>
<feature type="region of interest" description="Disordered" evidence="2">
    <location>
        <begin position="1410"/>
        <end position="1508"/>
    </location>
</feature>
<feature type="region of interest" description="Disordered" evidence="2">
    <location>
        <begin position="2991"/>
        <end position="3016"/>
    </location>
</feature>
<feature type="region of interest" description="Disordered" evidence="2">
    <location>
        <begin position="66"/>
        <end position="95"/>
    </location>
</feature>
<proteinExistence type="predicted"/>
<feature type="region of interest" description="Disordered" evidence="2">
    <location>
        <begin position="2323"/>
        <end position="2422"/>
    </location>
</feature>